<organism evidence="1">
    <name type="scientific">Kitasatospora camelliae</name>
    <dbReference type="NCBI Taxonomy" id="3156397"/>
    <lineage>
        <taxon>Bacteria</taxon>
        <taxon>Bacillati</taxon>
        <taxon>Actinomycetota</taxon>
        <taxon>Actinomycetes</taxon>
        <taxon>Kitasatosporales</taxon>
        <taxon>Streptomycetaceae</taxon>
        <taxon>Kitasatospora</taxon>
    </lineage>
</organism>
<keyword evidence="1" id="KW-0560">Oxidoreductase</keyword>
<dbReference type="AlphaFoldDB" id="A0AAU8JSB8"/>
<dbReference type="GO" id="GO:0016491">
    <property type="term" value="F:oxidoreductase activity"/>
    <property type="evidence" value="ECO:0007669"/>
    <property type="project" value="UniProtKB-KW"/>
</dbReference>
<dbReference type="InterPro" id="IPR012349">
    <property type="entry name" value="Split_barrel_FMN-bd"/>
</dbReference>
<sequence>MTGRTRAADELADTRYLLLTTFEEDGTPAATATWVVPDGPAALGVWAPADSAAVRRVRARPGVLVSRCDAYGRAVGGRLPARAAVCDPQDTARYRTELIHKYGLTALLTLARSRIRLGLDGTVGIRITLAAPDRLRFGRSWQPSPWYSPN</sequence>
<dbReference type="Gene3D" id="2.30.110.10">
    <property type="entry name" value="Electron Transport, Fmn-binding Protein, Chain A"/>
    <property type="match status" value="1"/>
</dbReference>
<dbReference type="EMBL" id="CP159872">
    <property type="protein sequence ID" value="XCM78689.1"/>
    <property type="molecule type" value="Genomic_DNA"/>
</dbReference>
<evidence type="ECO:0000313" key="1">
    <source>
        <dbReference type="EMBL" id="XCM78689.1"/>
    </source>
</evidence>
<dbReference type="KEGG" id="kcm:ABWK59_06965"/>
<dbReference type="SUPFAM" id="SSF50475">
    <property type="entry name" value="FMN-binding split barrel"/>
    <property type="match status" value="1"/>
</dbReference>
<proteinExistence type="predicted"/>
<name>A0AAU8JSB8_9ACTN</name>
<protein>
    <submittedName>
        <fullName evidence="1">PPOX class F420-dependent oxidoreductase</fullName>
        <ecNumber evidence="1">1.-.-.-</ecNumber>
    </submittedName>
</protein>
<dbReference type="NCBIfam" id="TIGR03666">
    <property type="entry name" value="Rv2061_F420"/>
    <property type="match status" value="1"/>
</dbReference>
<dbReference type="EC" id="1.-.-.-" evidence="1"/>
<dbReference type="InterPro" id="IPR019965">
    <property type="entry name" value="PPOX_F420-dep_Rv2061_put"/>
</dbReference>
<accession>A0AAU8JSB8</accession>
<reference evidence="1" key="1">
    <citation type="submission" date="2024-06" db="EMBL/GenBank/DDBJ databases">
        <title>The genome sequences of Kitasatospora sp. strain HUAS MG31.</title>
        <authorList>
            <person name="Mo P."/>
        </authorList>
    </citation>
    <scope>NUCLEOTIDE SEQUENCE</scope>
    <source>
        <strain evidence="1">HUAS MG31</strain>
    </source>
</reference>
<dbReference type="RefSeq" id="WP_354638784.1">
    <property type="nucleotide sequence ID" value="NZ_CP159872.1"/>
</dbReference>
<gene>
    <name evidence="1" type="ORF">ABWK59_06965</name>
</gene>